<reference evidence="1 2" key="1">
    <citation type="journal article" date="2020" name="Nature">
        <title>Six reference-quality genomes reveal evolution of bat adaptations.</title>
        <authorList>
            <person name="Jebb D."/>
            <person name="Huang Z."/>
            <person name="Pippel M."/>
            <person name="Hughes G.M."/>
            <person name="Lavrichenko K."/>
            <person name="Devanna P."/>
            <person name="Winkler S."/>
            <person name="Jermiin L.S."/>
            <person name="Skirmuntt E.C."/>
            <person name="Katzourakis A."/>
            <person name="Burkitt-Gray L."/>
            <person name="Ray D.A."/>
            <person name="Sullivan K.A.M."/>
            <person name="Roscito J.G."/>
            <person name="Kirilenko B.M."/>
            <person name="Davalos L.M."/>
            <person name="Corthals A.P."/>
            <person name="Power M.L."/>
            <person name="Jones G."/>
            <person name="Ransome R.D."/>
            <person name="Dechmann D.K.N."/>
            <person name="Locatelli A.G."/>
            <person name="Puechmaille S.J."/>
            <person name="Fedrigo O."/>
            <person name="Jarvis E.D."/>
            <person name="Hiller M."/>
            <person name="Vernes S.C."/>
            <person name="Myers E.W."/>
            <person name="Teeling E.C."/>
        </authorList>
    </citation>
    <scope>NUCLEOTIDE SEQUENCE [LARGE SCALE GENOMIC DNA]</scope>
    <source>
        <strain evidence="1">Bat1K_MPI-CBG_1</strain>
    </source>
</reference>
<gene>
    <name evidence="1" type="ORF">HJG60_009433</name>
</gene>
<protein>
    <submittedName>
        <fullName evidence="1">Uncharacterized protein</fullName>
    </submittedName>
</protein>
<dbReference type="EMBL" id="JABVXQ010000015">
    <property type="protein sequence ID" value="KAF6075033.1"/>
    <property type="molecule type" value="Genomic_DNA"/>
</dbReference>
<proteinExistence type="predicted"/>
<accession>A0A833Y918</accession>
<comment type="caution">
    <text evidence="1">The sequence shown here is derived from an EMBL/GenBank/DDBJ whole genome shotgun (WGS) entry which is preliminary data.</text>
</comment>
<evidence type="ECO:0000313" key="2">
    <source>
        <dbReference type="Proteomes" id="UP000664940"/>
    </source>
</evidence>
<organism evidence="1 2">
    <name type="scientific">Phyllostomus discolor</name>
    <name type="common">pale spear-nosed bat</name>
    <dbReference type="NCBI Taxonomy" id="89673"/>
    <lineage>
        <taxon>Eukaryota</taxon>
        <taxon>Metazoa</taxon>
        <taxon>Chordata</taxon>
        <taxon>Craniata</taxon>
        <taxon>Vertebrata</taxon>
        <taxon>Euteleostomi</taxon>
        <taxon>Mammalia</taxon>
        <taxon>Eutheria</taxon>
        <taxon>Laurasiatheria</taxon>
        <taxon>Chiroptera</taxon>
        <taxon>Yangochiroptera</taxon>
        <taxon>Phyllostomidae</taxon>
        <taxon>Phyllostominae</taxon>
        <taxon>Phyllostomus</taxon>
    </lineage>
</organism>
<name>A0A833Y918_9CHIR</name>
<dbReference type="AlphaFoldDB" id="A0A833Y918"/>
<sequence length="173" mass="18932">MDTSAAPHSVCGNGGCDFVGASSVLADQVGCGYFYREVWGETPRRFSGSLCRSLARRLLTKTRTCLIPGADVRHFQSATLIIKASRRIVQCAVAEILSTGSAELARFLMMLSNLPPAMSRMISFHTLAKWLLFNGEKGISELTGSSENKVNWETFCLNSWFVSLSSLCDVNSH</sequence>
<evidence type="ECO:0000313" key="1">
    <source>
        <dbReference type="EMBL" id="KAF6075033.1"/>
    </source>
</evidence>
<dbReference type="Proteomes" id="UP000664940">
    <property type="component" value="Unassembled WGS sequence"/>
</dbReference>